<comment type="caution">
    <text evidence="1">The sequence shown here is derived from an EMBL/GenBank/DDBJ whole genome shotgun (WGS) entry which is preliminary data.</text>
</comment>
<organism evidence="1">
    <name type="scientific">bioreactor metagenome</name>
    <dbReference type="NCBI Taxonomy" id="1076179"/>
    <lineage>
        <taxon>unclassified sequences</taxon>
        <taxon>metagenomes</taxon>
        <taxon>ecological metagenomes</taxon>
    </lineage>
</organism>
<gene>
    <name evidence="1" type="ORF">SDC9_72424</name>
</gene>
<protein>
    <submittedName>
        <fullName evidence="1">Uncharacterized protein</fullName>
    </submittedName>
</protein>
<dbReference type="InterPro" id="IPR056955">
    <property type="entry name" value="ORC-CDC6-like"/>
</dbReference>
<sequence>MDTIDKKSISKMKNQEILKNLNELFGSYRAEWLRGKIFDFFAEPSYFIALQDNRPCVLQGGRGTGKTTVLRGLSYQGQYALLNRSITEFDKKDFIGIYYRVNTNHVRAFIGGGLDEREWQRIFGHYFNLVICREILKFIKWHKEESIEDEELSPRLCTLIAKSFHIKEKCEDFETLLELIETAMYEFQSEINNISDNNHPKTSMPGDPIKLVTECATSLSQFQGKMFYILVDEYENLEDYQQKCINSLIKHNTELYTFKIGVRELGWRIKHTLNTDELLHDPADYVLINIEEKFTEEHFFNDFARNVCQQRIKQLFINDDAEDYSIEKALPSISMEEEAILLDIKKSPLILKYADLSKENQDKVDDISLLYKFFLANWAETHNQSLEATIAEYTINKTQWDTRYENYKYSMLFKIRKGRGMVGIQKYYAGWNTYLKLSNGNIRFLMELVYRTYEKHLNGDNDLASSVSFKDQTRAAQDVGVKNLKELEGLWKNGSQLTKLLLGFGRIFNVLIAESGKNAPEINQIFIKGNISKECDEILSAAVMNVAFIRILGNKLSNNTATREYLYTIHPIYAPYFVFGYRRKRKMDISEEEFMGVISEPKKYINKILNRKNIFIDVTKDLPTQLTLFQDFYNND</sequence>
<dbReference type="SUPFAM" id="SSF52540">
    <property type="entry name" value="P-loop containing nucleoside triphosphate hydrolases"/>
    <property type="match status" value="1"/>
</dbReference>
<dbReference type="AlphaFoldDB" id="A0A644YHG5"/>
<reference evidence="1" key="1">
    <citation type="submission" date="2019-08" db="EMBL/GenBank/DDBJ databases">
        <authorList>
            <person name="Kucharzyk K."/>
            <person name="Murdoch R.W."/>
            <person name="Higgins S."/>
            <person name="Loffler F."/>
        </authorList>
    </citation>
    <scope>NUCLEOTIDE SEQUENCE</scope>
</reference>
<accession>A0A644YHG5</accession>
<evidence type="ECO:0000313" key="1">
    <source>
        <dbReference type="EMBL" id="MPM25923.1"/>
    </source>
</evidence>
<dbReference type="InterPro" id="IPR027417">
    <property type="entry name" value="P-loop_NTPase"/>
</dbReference>
<dbReference type="Pfam" id="PF24389">
    <property type="entry name" value="ORC-CDC6-like"/>
    <property type="match status" value="1"/>
</dbReference>
<name>A0A644YHG5_9ZZZZ</name>
<proteinExistence type="predicted"/>
<dbReference type="Gene3D" id="3.40.50.300">
    <property type="entry name" value="P-loop containing nucleotide triphosphate hydrolases"/>
    <property type="match status" value="1"/>
</dbReference>
<dbReference type="EMBL" id="VSSQ01004609">
    <property type="protein sequence ID" value="MPM25923.1"/>
    <property type="molecule type" value="Genomic_DNA"/>
</dbReference>